<reference evidence="8 9" key="1">
    <citation type="journal article" date="2010" name="Nature">
        <title>Perigord black truffle genome uncovers evolutionary origins and mechanisms of symbiosis.</title>
        <authorList>
            <person name="Martin F."/>
            <person name="Kohler A."/>
            <person name="Murat C."/>
            <person name="Balestrini R."/>
            <person name="Coutinho P.M."/>
            <person name="Jaillon O."/>
            <person name="Montanini B."/>
            <person name="Morin E."/>
            <person name="Noel B."/>
            <person name="Percudani R."/>
            <person name="Porcel B."/>
            <person name="Rubini A."/>
            <person name="Amicucci A."/>
            <person name="Amselem J."/>
            <person name="Anthouard V."/>
            <person name="Arcioni S."/>
            <person name="Artiguenave F."/>
            <person name="Aury J.M."/>
            <person name="Ballario P."/>
            <person name="Bolchi A."/>
            <person name="Brenna A."/>
            <person name="Brun A."/>
            <person name="Buee M."/>
            <person name="Cantarel B."/>
            <person name="Chevalier G."/>
            <person name="Couloux A."/>
            <person name="Da Silva C."/>
            <person name="Denoeud F."/>
            <person name="Duplessis S."/>
            <person name="Ghignone S."/>
            <person name="Hilselberger B."/>
            <person name="Iotti M."/>
            <person name="Marcais B."/>
            <person name="Mello A."/>
            <person name="Miranda M."/>
            <person name="Pacioni G."/>
            <person name="Quesneville H."/>
            <person name="Riccioni C."/>
            <person name="Ruotolo R."/>
            <person name="Splivallo R."/>
            <person name="Stocchi V."/>
            <person name="Tisserant E."/>
            <person name="Viscomi A.R."/>
            <person name="Zambonelli A."/>
            <person name="Zampieri E."/>
            <person name="Henrissat B."/>
            <person name="Lebrun M.H."/>
            <person name="Paolocci F."/>
            <person name="Bonfante P."/>
            <person name="Ottonello S."/>
            <person name="Wincker P."/>
        </authorList>
    </citation>
    <scope>NUCLEOTIDE SEQUENCE [LARGE SCALE GENOMIC DNA]</scope>
    <source>
        <strain evidence="8 9">Mel28</strain>
    </source>
</reference>
<dbReference type="InterPro" id="IPR013126">
    <property type="entry name" value="Hsp_70_fam"/>
</dbReference>
<dbReference type="FunFam" id="3.30.420.40:FF:000171">
    <property type="entry name" value="Heat shock 70 kDa protein 4"/>
    <property type="match status" value="2"/>
</dbReference>
<dbReference type="InterPro" id="IPR043129">
    <property type="entry name" value="ATPase_NBD"/>
</dbReference>
<keyword evidence="4" id="KW-0547">Nucleotide-binding</keyword>
<dbReference type="PRINTS" id="PR00301">
    <property type="entry name" value="HEATSHOCK70"/>
</dbReference>
<dbReference type="Proteomes" id="UP000006911">
    <property type="component" value="Unassembled WGS sequence"/>
</dbReference>
<evidence type="ECO:0000313" key="8">
    <source>
        <dbReference type="EMBL" id="CAZ79975.1"/>
    </source>
</evidence>
<dbReference type="FunFam" id="2.60.34.10:FF:000011">
    <property type="entry name" value="Heat shock protein hsp88"/>
    <property type="match status" value="1"/>
</dbReference>
<dbReference type="Gene3D" id="1.20.1270.10">
    <property type="match status" value="1"/>
</dbReference>
<sequence length="692" mass="77507">MSVVGVDLGALNTVIAVARNRGVDVITNEVSNRATPSMVGFGPKSRYLGEAAKTQEISNLKNTVSGLKRLAGRKFNEPELDIERQFISADLVEARGGELGARVKYLGQDEVFTGTQLIAMFLSKVRQTASAELKLPVSDVVVSVPPWFTDAQRRSIMDAAEIAGLKLLRLMNDTTATALGYGITKTDLPTGEEKPRRVAFIDIGHSNYTCSIVAFKKGELTVLSTAYDRHFGGRNFDKALIDHFAKEFKEKYKIDVYTNPKAYFRVAAGVEKLKKILSANAQSVLNIESVMNDVDASSTMKREELEELVMPLLSRVTIPLEQALADAGLSKSDIDAIELVGGCTRVPSLKDKIAEFFGKPLSFTLNQDEAVARGCAFACAILSPVFKVRDFSVHDIVSYPIEFTWEQSNDIPDEDTSLTVFNKNNAVPSTKILTFYRKDPFDLEAKYAEPNKLPGVMDPWIGRFSVKGVKADSKNDFMICKLKARVNLHGVLNVESGYWVEEVEVEEEIKEEGDAMETDENVKPKTRKVKKQVKGGDLPVLSTTATIDQTLKNIYMEREIEMVMEDKLVADTEDRKNALEEYIYELRGKLDDLYSEFASGDEKSRLRSILDDAENWLYEEGEDTTKAVYVSKIEELRSYAGPIAQRYFDREEEKRQAEIAKQQEDYAMRKAQEDMAKRREGGDNDRMDTDKA</sequence>
<dbReference type="InterPro" id="IPR029048">
    <property type="entry name" value="HSP70_C_sf"/>
</dbReference>
<dbReference type="GO" id="GO:0005634">
    <property type="term" value="C:nucleus"/>
    <property type="evidence" value="ECO:0007669"/>
    <property type="project" value="TreeGrafter"/>
</dbReference>
<dbReference type="Gene3D" id="2.60.34.10">
    <property type="entry name" value="Substrate Binding Domain Of DNAk, Chain A, domain 1"/>
    <property type="match status" value="1"/>
</dbReference>
<dbReference type="PANTHER" id="PTHR45639">
    <property type="entry name" value="HSC70CB, ISOFORM G-RELATED"/>
    <property type="match status" value="1"/>
</dbReference>
<dbReference type="EMBL" id="FN430007">
    <property type="protein sequence ID" value="CAZ79975.1"/>
    <property type="molecule type" value="Genomic_DNA"/>
</dbReference>
<gene>
    <name evidence="8" type="ORF">GSTUM_00001748001</name>
</gene>
<evidence type="ECO:0000256" key="2">
    <source>
        <dbReference type="ARBA" id="ARBA00007381"/>
    </source>
</evidence>
<dbReference type="GO" id="GO:0005524">
    <property type="term" value="F:ATP binding"/>
    <property type="evidence" value="ECO:0007669"/>
    <property type="project" value="UniProtKB-KW"/>
</dbReference>
<feature type="region of interest" description="Disordered" evidence="7">
    <location>
        <begin position="651"/>
        <end position="692"/>
    </location>
</feature>
<keyword evidence="5" id="KW-0067">ATP-binding</keyword>
<dbReference type="GO" id="GO:0005829">
    <property type="term" value="C:cytosol"/>
    <property type="evidence" value="ECO:0007669"/>
    <property type="project" value="TreeGrafter"/>
</dbReference>
<keyword evidence="9" id="KW-1185">Reference proteome</keyword>
<dbReference type="SUPFAM" id="SSF100920">
    <property type="entry name" value="Heat shock protein 70kD (HSP70), peptide-binding domain"/>
    <property type="match status" value="1"/>
</dbReference>
<dbReference type="Gene3D" id="3.90.640.10">
    <property type="entry name" value="Actin, Chain A, domain 4"/>
    <property type="match status" value="1"/>
</dbReference>
<dbReference type="FunFam" id="1.20.1270.10:FF:000002">
    <property type="entry name" value="Heat shock 70 kDa protein 4"/>
    <property type="match status" value="1"/>
</dbReference>
<dbReference type="Pfam" id="PF00012">
    <property type="entry name" value="HSP70"/>
    <property type="match status" value="1"/>
</dbReference>
<dbReference type="CDD" id="cd24094">
    <property type="entry name" value="ASKHA_NBD_HSP70_ScSse"/>
    <property type="match status" value="1"/>
</dbReference>
<organism evidence="8 9">
    <name type="scientific">Tuber melanosporum (strain Mel28)</name>
    <name type="common">Perigord black truffle</name>
    <dbReference type="NCBI Taxonomy" id="656061"/>
    <lineage>
        <taxon>Eukaryota</taxon>
        <taxon>Fungi</taxon>
        <taxon>Dikarya</taxon>
        <taxon>Ascomycota</taxon>
        <taxon>Pezizomycotina</taxon>
        <taxon>Pezizomycetes</taxon>
        <taxon>Pezizales</taxon>
        <taxon>Tuberaceae</taxon>
        <taxon>Tuber</taxon>
    </lineage>
</organism>
<name>D5G632_TUBMM</name>
<dbReference type="eggNOG" id="KOG0103">
    <property type="taxonomic scope" value="Eukaryota"/>
</dbReference>
<dbReference type="InParanoid" id="D5G632"/>
<protein>
    <submittedName>
        <fullName evidence="8">(Perigord truffle) hypothetical protein</fullName>
    </submittedName>
</protein>
<dbReference type="OMA" id="WEQSPEI"/>
<dbReference type="AlphaFoldDB" id="D5G632"/>
<dbReference type="PROSITE" id="PS01036">
    <property type="entry name" value="HSP70_3"/>
    <property type="match status" value="1"/>
</dbReference>
<dbReference type="FunCoup" id="D5G632">
    <property type="interactions" value="1375"/>
</dbReference>
<evidence type="ECO:0000256" key="1">
    <source>
        <dbReference type="ARBA" id="ARBA00004496"/>
    </source>
</evidence>
<comment type="subcellular location">
    <subcellularLocation>
        <location evidence="1">Cytoplasm</location>
    </subcellularLocation>
</comment>
<dbReference type="Gene3D" id="3.30.420.40">
    <property type="match status" value="2"/>
</dbReference>
<dbReference type="FunFam" id="3.90.640.10:FF:000004">
    <property type="entry name" value="Heat shock 70 kDa protein 4"/>
    <property type="match status" value="1"/>
</dbReference>
<evidence type="ECO:0000256" key="6">
    <source>
        <dbReference type="ARBA" id="ARBA00023016"/>
    </source>
</evidence>
<evidence type="ECO:0000256" key="5">
    <source>
        <dbReference type="ARBA" id="ARBA00022840"/>
    </source>
</evidence>
<keyword evidence="6" id="KW-0346">Stress response</keyword>
<dbReference type="GO" id="GO:0140662">
    <property type="term" value="F:ATP-dependent protein folding chaperone"/>
    <property type="evidence" value="ECO:0007669"/>
    <property type="project" value="InterPro"/>
</dbReference>
<dbReference type="GeneID" id="9187654"/>
<dbReference type="STRING" id="656061.D5G632"/>
<evidence type="ECO:0000256" key="7">
    <source>
        <dbReference type="SAM" id="MobiDB-lite"/>
    </source>
</evidence>
<dbReference type="KEGG" id="tml:GSTUM_00001748001"/>
<evidence type="ECO:0000256" key="4">
    <source>
        <dbReference type="ARBA" id="ARBA00022741"/>
    </source>
</evidence>
<keyword evidence="3" id="KW-0963">Cytoplasm</keyword>
<dbReference type="InterPro" id="IPR018181">
    <property type="entry name" value="Heat_shock_70_CS"/>
</dbReference>
<dbReference type="Gene3D" id="3.30.30.30">
    <property type="match status" value="1"/>
</dbReference>
<evidence type="ECO:0000313" key="9">
    <source>
        <dbReference type="Proteomes" id="UP000006911"/>
    </source>
</evidence>
<evidence type="ECO:0000256" key="3">
    <source>
        <dbReference type="ARBA" id="ARBA00022490"/>
    </source>
</evidence>
<dbReference type="PANTHER" id="PTHR45639:SF4">
    <property type="entry name" value="HSC70CB, ISOFORM G"/>
    <property type="match status" value="1"/>
</dbReference>
<dbReference type="HOGENOM" id="CLU_005965_5_1_1"/>
<dbReference type="SUPFAM" id="SSF53067">
    <property type="entry name" value="Actin-like ATPase domain"/>
    <property type="match status" value="2"/>
</dbReference>
<dbReference type="FunFam" id="3.30.30.30:FF:000002">
    <property type="entry name" value="Heat shock 70 kDa protein 4"/>
    <property type="match status" value="1"/>
</dbReference>
<accession>D5G632</accession>
<dbReference type="SUPFAM" id="SSF100934">
    <property type="entry name" value="Heat shock protein 70kD (HSP70), C-terminal subdomain"/>
    <property type="match status" value="1"/>
</dbReference>
<dbReference type="InterPro" id="IPR029047">
    <property type="entry name" value="HSP70_peptide-bd_sf"/>
</dbReference>
<proteinExistence type="inferred from homology"/>
<dbReference type="RefSeq" id="XP_002835818.1">
    <property type="nucleotide sequence ID" value="XM_002835772.1"/>
</dbReference>
<comment type="similarity">
    <text evidence="2">Belongs to the heat shock protein 70 family.</text>
</comment>